<evidence type="ECO:0000313" key="2">
    <source>
        <dbReference type="EMBL" id="MBC5689483.1"/>
    </source>
</evidence>
<accession>A0A923LJJ6</accession>
<dbReference type="RefSeq" id="WP_186876152.1">
    <property type="nucleotide sequence ID" value="NZ_JACOPF010000002.1"/>
</dbReference>
<protein>
    <recommendedName>
        <fullName evidence="4">Holin</fullName>
    </recommendedName>
</protein>
<keyword evidence="1" id="KW-0812">Transmembrane</keyword>
<dbReference type="AlphaFoldDB" id="A0A923LJJ6"/>
<reference evidence="2" key="1">
    <citation type="submission" date="2020-08" db="EMBL/GenBank/DDBJ databases">
        <title>Genome public.</title>
        <authorList>
            <person name="Liu C."/>
            <person name="Sun Q."/>
        </authorList>
    </citation>
    <scope>NUCLEOTIDE SEQUENCE</scope>
    <source>
        <strain evidence="2">NSJ-55</strain>
    </source>
</reference>
<dbReference type="InterPro" id="IPR032111">
    <property type="entry name" value="Clostridium_phage_holin"/>
</dbReference>
<gene>
    <name evidence="2" type="ORF">H8S37_11190</name>
</gene>
<comment type="caution">
    <text evidence="2">The sequence shown here is derived from an EMBL/GenBank/DDBJ whole genome shotgun (WGS) entry which is preliminary data.</text>
</comment>
<evidence type="ECO:0008006" key="4">
    <source>
        <dbReference type="Google" id="ProtNLM"/>
    </source>
</evidence>
<feature type="transmembrane region" description="Helical" evidence="1">
    <location>
        <begin position="35"/>
        <end position="54"/>
    </location>
</feature>
<organism evidence="2 3">
    <name type="scientific">Mediterraneibacter hominis</name>
    <dbReference type="NCBI Taxonomy" id="2763054"/>
    <lineage>
        <taxon>Bacteria</taxon>
        <taxon>Bacillati</taxon>
        <taxon>Bacillota</taxon>
        <taxon>Clostridia</taxon>
        <taxon>Lachnospirales</taxon>
        <taxon>Lachnospiraceae</taxon>
        <taxon>Mediterraneibacter</taxon>
    </lineage>
</organism>
<sequence>MQVTDYVKPELLVVALVLYFLDTGLKKSALIKEKYVLFLTGGIGIVICALYVFATSPCSCPKDVAMALFTSITQGILLAGLSTYAKQMIGQIKQK</sequence>
<feature type="transmembrane region" description="Helical" evidence="1">
    <location>
        <begin position="66"/>
        <end position="85"/>
    </location>
</feature>
<dbReference type="EMBL" id="JACOPF010000002">
    <property type="protein sequence ID" value="MBC5689483.1"/>
    <property type="molecule type" value="Genomic_DNA"/>
</dbReference>
<keyword evidence="3" id="KW-1185">Reference proteome</keyword>
<dbReference type="Proteomes" id="UP000652477">
    <property type="component" value="Unassembled WGS sequence"/>
</dbReference>
<proteinExistence type="predicted"/>
<dbReference type="Pfam" id="PF16079">
    <property type="entry name" value="Phage_holin_5_2"/>
    <property type="match status" value="1"/>
</dbReference>
<keyword evidence="1" id="KW-1133">Transmembrane helix</keyword>
<evidence type="ECO:0000256" key="1">
    <source>
        <dbReference type="SAM" id="Phobius"/>
    </source>
</evidence>
<evidence type="ECO:0000313" key="3">
    <source>
        <dbReference type="Proteomes" id="UP000652477"/>
    </source>
</evidence>
<name>A0A923LJJ6_9FIRM</name>
<keyword evidence="1" id="KW-0472">Membrane</keyword>